<dbReference type="RefSeq" id="WP_344587144.1">
    <property type="nucleotide sequence ID" value="NZ_BAAARW010000002.1"/>
</dbReference>
<protein>
    <submittedName>
        <fullName evidence="3">Dihydroanticapsin 7-dehydrogenase</fullName>
    </submittedName>
</protein>
<sequence length="258" mass="25878">MPLDGRRALITGAGSGIGRASALRLAQAGAAVAVVDVREEAAAKVAAEIKDAGHRAIDLTCDVRDEPAVQEAVTAAADAFGGLDTVVAAAGIALSGTTHTMDLEHWELVLGVNLTGTFLVIKHALPHLVRGGGTITTIGSVASLVAAGRSAGYDASKGGVLQLTRAVAVEYADRGVRANCVCPGVVATGLAANSRSVAEEARISRTSAAPKSKLRVEVPIGRKADPSEMAAVVAFLCSDDASFITGAAIAADGGFTAV</sequence>
<dbReference type="InterPro" id="IPR002347">
    <property type="entry name" value="SDR_fam"/>
</dbReference>
<evidence type="ECO:0000313" key="4">
    <source>
        <dbReference type="Proteomes" id="UP001501231"/>
    </source>
</evidence>
<gene>
    <name evidence="3" type="primary">bacC</name>
    <name evidence="3" type="ORF">GCM10010191_08220</name>
</gene>
<dbReference type="EMBL" id="BAAARW010000002">
    <property type="protein sequence ID" value="GAA2403028.1"/>
    <property type="molecule type" value="Genomic_DNA"/>
</dbReference>
<name>A0ABN3IH45_9ACTN</name>
<dbReference type="Gene3D" id="3.40.50.720">
    <property type="entry name" value="NAD(P)-binding Rossmann-like Domain"/>
    <property type="match status" value="1"/>
</dbReference>
<organism evidence="3 4">
    <name type="scientific">Actinomadura vinacea</name>
    <dbReference type="NCBI Taxonomy" id="115336"/>
    <lineage>
        <taxon>Bacteria</taxon>
        <taxon>Bacillati</taxon>
        <taxon>Actinomycetota</taxon>
        <taxon>Actinomycetes</taxon>
        <taxon>Streptosporangiales</taxon>
        <taxon>Thermomonosporaceae</taxon>
        <taxon>Actinomadura</taxon>
    </lineage>
</organism>
<evidence type="ECO:0000256" key="2">
    <source>
        <dbReference type="ARBA" id="ARBA00023002"/>
    </source>
</evidence>
<keyword evidence="2" id="KW-0560">Oxidoreductase</keyword>
<dbReference type="PANTHER" id="PTHR42760:SF115">
    <property type="entry name" value="3-OXOACYL-[ACYL-CARRIER-PROTEIN] REDUCTASE FABG"/>
    <property type="match status" value="1"/>
</dbReference>
<evidence type="ECO:0000313" key="3">
    <source>
        <dbReference type="EMBL" id="GAA2403028.1"/>
    </source>
</evidence>
<dbReference type="PRINTS" id="PR00080">
    <property type="entry name" value="SDRFAMILY"/>
</dbReference>
<comment type="similarity">
    <text evidence="1">Belongs to the short-chain dehydrogenases/reductases (SDR) family.</text>
</comment>
<dbReference type="Pfam" id="PF13561">
    <property type="entry name" value="adh_short_C2"/>
    <property type="match status" value="1"/>
</dbReference>
<keyword evidence="4" id="KW-1185">Reference proteome</keyword>
<dbReference type="PANTHER" id="PTHR42760">
    <property type="entry name" value="SHORT-CHAIN DEHYDROGENASES/REDUCTASES FAMILY MEMBER"/>
    <property type="match status" value="1"/>
</dbReference>
<evidence type="ECO:0000256" key="1">
    <source>
        <dbReference type="ARBA" id="ARBA00006484"/>
    </source>
</evidence>
<dbReference type="SUPFAM" id="SSF51735">
    <property type="entry name" value="NAD(P)-binding Rossmann-fold domains"/>
    <property type="match status" value="1"/>
</dbReference>
<dbReference type="PRINTS" id="PR00081">
    <property type="entry name" value="GDHRDH"/>
</dbReference>
<dbReference type="Proteomes" id="UP001501231">
    <property type="component" value="Unassembled WGS sequence"/>
</dbReference>
<comment type="caution">
    <text evidence="3">The sequence shown here is derived from an EMBL/GenBank/DDBJ whole genome shotgun (WGS) entry which is preliminary data.</text>
</comment>
<proteinExistence type="inferred from homology"/>
<dbReference type="InterPro" id="IPR036291">
    <property type="entry name" value="NAD(P)-bd_dom_sf"/>
</dbReference>
<accession>A0ABN3IH45</accession>
<reference evidence="3 4" key="1">
    <citation type="journal article" date="2019" name="Int. J. Syst. Evol. Microbiol.">
        <title>The Global Catalogue of Microorganisms (GCM) 10K type strain sequencing project: providing services to taxonomists for standard genome sequencing and annotation.</title>
        <authorList>
            <consortium name="The Broad Institute Genomics Platform"/>
            <consortium name="The Broad Institute Genome Sequencing Center for Infectious Disease"/>
            <person name="Wu L."/>
            <person name="Ma J."/>
        </authorList>
    </citation>
    <scope>NUCLEOTIDE SEQUENCE [LARGE SCALE GENOMIC DNA]</scope>
    <source>
        <strain evidence="3 4">JCM 3325</strain>
    </source>
</reference>
<dbReference type="CDD" id="cd05233">
    <property type="entry name" value="SDR_c"/>
    <property type="match status" value="1"/>
</dbReference>